<evidence type="ECO:0000313" key="3">
    <source>
        <dbReference type="Proteomes" id="UP001303046"/>
    </source>
</evidence>
<name>A0ABR1CPH8_NECAM</name>
<feature type="region of interest" description="Disordered" evidence="1">
    <location>
        <begin position="1"/>
        <end position="24"/>
    </location>
</feature>
<feature type="region of interest" description="Disordered" evidence="1">
    <location>
        <begin position="45"/>
        <end position="71"/>
    </location>
</feature>
<proteinExistence type="predicted"/>
<evidence type="ECO:0000256" key="1">
    <source>
        <dbReference type="SAM" id="MobiDB-lite"/>
    </source>
</evidence>
<reference evidence="2 3" key="1">
    <citation type="submission" date="2023-08" db="EMBL/GenBank/DDBJ databases">
        <title>A Necator americanus chromosomal reference genome.</title>
        <authorList>
            <person name="Ilik V."/>
            <person name="Petrzelkova K.J."/>
            <person name="Pardy F."/>
            <person name="Fuh T."/>
            <person name="Niatou-Singa F.S."/>
            <person name="Gouil Q."/>
            <person name="Baker L."/>
            <person name="Ritchie M.E."/>
            <person name="Jex A.R."/>
            <person name="Gazzola D."/>
            <person name="Li H."/>
            <person name="Toshio Fujiwara R."/>
            <person name="Zhan B."/>
            <person name="Aroian R.V."/>
            <person name="Pafco B."/>
            <person name="Schwarz E.M."/>
        </authorList>
    </citation>
    <scope>NUCLEOTIDE SEQUENCE [LARGE SCALE GENOMIC DNA]</scope>
    <source>
        <strain evidence="2 3">Aroian</strain>
        <tissue evidence="2">Whole animal</tissue>
    </source>
</reference>
<gene>
    <name evidence="2" type="primary">Necator_chrIII.g9067</name>
    <name evidence="2" type="ORF">RB195_008302</name>
</gene>
<sequence length="119" mass="13734">MAERLIAHDNRNRREASDEPLMRKIRPAQLTKRREIAVDRLMLLDEEPEKNNPRSHQIRKGGGKGRGGEGALSKVFPVTHRIHRSRISRSVISPVFGLILSLIRDKILIDFHSEEERLL</sequence>
<protein>
    <submittedName>
        <fullName evidence="2">Uncharacterized protein</fullName>
    </submittedName>
</protein>
<feature type="compositionally biased region" description="Basic and acidic residues" evidence="1">
    <location>
        <begin position="1"/>
        <end position="22"/>
    </location>
</feature>
<dbReference type="EMBL" id="JAVFWL010000003">
    <property type="protein sequence ID" value="KAK6739722.1"/>
    <property type="molecule type" value="Genomic_DNA"/>
</dbReference>
<dbReference type="Proteomes" id="UP001303046">
    <property type="component" value="Unassembled WGS sequence"/>
</dbReference>
<accession>A0ABR1CPH8</accession>
<comment type="caution">
    <text evidence="2">The sequence shown here is derived from an EMBL/GenBank/DDBJ whole genome shotgun (WGS) entry which is preliminary data.</text>
</comment>
<evidence type="ECO:0000313" key="2">
    <source>
        <dbReference type="EMBL" id="KAK6739722.1"/>
    </source>
</evidence>
<organism evidence="2 3">
    <name type="scientific">Necator americanus</name>
    <name type="common">Human hookworm</name>
    <dbReference type="NCBI Taxonomy" id="51031"/>
    <lineage>
        <taxon>Eukaryota</taxon>
        <taxon>Metazoa</taxon>
        <taxon>Ecdysozoa</taxon>
        <taxon>Nematoda</taxon>
        <taxon>Chromadorea</taxon>
        <taxon>Rhabditida</taxon>
        <taxon>Rhabditina</taxon>
        <taxon>Rhabditomorpha</taxon>
        <taxon>Strongyloidea</taxon>
        <taxon>Ancylostomatidae</taxon>
        <taxon>Bunostominae</taxon>
        <taxon>Necator</taxon>
    </lineage>
</organism>
<keyword evidence="3" id="KW-1185">Reference proteome</keyword>